<reference evidence="5" key="1">
    <citation type="journal article" date="2010" name="Insect Mol. Biol.">
        <title>The draft genome sequence of Arsenophonus nasoniae, son-killer bacterium of Nasonia vitripennis, reveals genes associated with virulence and symbiosis.</title>
        <authorList>
            <person name="Wilkes T."/>
            <person name="Darby A.C."/>
            <person name="Choi J."/>
            <person name="Colborne J.K."/>
            <person name="Werren J.H."/>
            <person name="Hurst G.D.D."/>
        </authorList>
    </citation>
    <scope>NUCLEOTIDE SEQUENCE</scope>
</reference>
<dbReference type="InterPro" id="IPR003099">
    <property type="entry name" value="Prephen_DH"/>
</dbReference>
<dbReference type="InterPro" id="IPR008244">
    <property type="entry name" value="Chor_mut/prephenate_DH_T"/>
</dbReference>
<keyword evidence="2" id="KW-0520">NAD</keyword>
<comment type="subcellular location">
    <subcellularLocation>
        <location evidence="2">Cytoplasm</location>
    </subcellularLocation>
</comment>
<keyword evidence="2" id="KW-0413">Isomerase</keyword>
<comment type="pathway">
    <text evidence="2">Amino-acid biosynthesis; L-tyrosine biosynthesis; (4-hydroxyphenyl)pyruvate from prephenate (NAD(+) route): step 1/1.</text>
</comment>
<dbReference type="PANTHER" id="PTHR21363">
    <property type="entry name" value="PREPHENATE DEHYDROGENASE"/>
    <property type="match status" value="1"/>
</dbReference>
<proteinExistence type="predicted"/>
<name>D2U025_9GAMM</name>
<dbReference type="InterPro" id="IPR011277">
    <property type="entry name" value="CM_T"/>
</dbReference>
<evidence type="ECO:0000259" key="4">
    <source>
        <dbReference type="PROSITE" id="PS51176"/>
    </source>
</evidence>
<dbReference type="PROSITE" id="PS51176">
    <property type="entry name" value="PDH_ADH"/>
    <property type="match status" value="1"/>
</dbReference>
<feature type="domain" description="Chorismate mutase" evidence="3">
    <location>
        <begin position="1"/>
        <end position="91"/>
    </location>
</feature>
<evidence type="ECO:0000259" key="3">
    <source>
        <dbReference type="PROSITE" id="PS51168"/>
    </source>
</evidence>
<dbReference type="PIRSF" id="PIRSF001499">
    <property type="entry name" value="Chor_mut_pdh_Tpr"/>
    <property type="match status" value="1"/>
</dbReference>
<dbReference type="PROSITE" id="PS51168">
    <property type="entry name" value="CHORISMATE_MUT_2"/>
    <property type="match status" value="1"/>
</dbReference>
<dbReference type="UniPathway" id="UPA00122">
    <property type="reaction ID" value="UER00961"/>
</dbReference>
<feature type="domain" description="Prephenate/arogenate dehydrogenase" evidence="4">
    <location>
        <begin position="100"/>
        <end position="362"/>
    </location>
</feature>
<dbReference type="SUPFAM" id="SSF48179">
    <property type="entry name" value="6-phosphogluconate dehydrogenase C-terminal domain-like"/>
    <property type="match status" value="1"/>
</dbReference>
<protein>
    <recommendedName>
        <fullName evidence="2">T-protein</fullName>
    </recommendedName>
</protein>
<keyword evidence="2" id="KW-0028">Amino-acid biosynthesis</keyword>
<keyword evidence="1 2" id="KW-0560">Oxidoreductase</keyword>
<dbReference type="GO" id="GO:0005737">
    <property type="term" value="C:cytoplasm"/>
    <property type="evidence" value="ECO:0007669"/>
    <property type="project" value="UniProtKB-SubCell"/>
</dbReference>
<dbReference type="Gene3D" id="1.20.59.10">
    <property type="entry name" value="Chorismate mutase"/>
    <property type="match status" value="1"/>
</dbReference>
<dbReference type="EMBL" id="FN545200">
    <property type="protein sequence ID" value="CBA73560.1"/>
    <property type="molecule type" value="Genomic_DNA"/>
</dbReference>
<dbReference type="InterPro" id="IPR002701">
    <property type="entry name" value="CM_II_prokaryot"/>
</dbReference>
<dbReference type="InterPro" id="IPR046825">
    <property type="entry name" value="PDH_C"/>
</dbReference>
<keyword evidence="2" id="KW-0057">Aromatic amino acid biosynthesis</keyword>
<dbReference type="UniPathway" id="UPA00120">
    <property type="reaction ID" value="UER00203"/>
</dbReference>
<dbReference type="Pfam" id="PF02153">
    <property type="entry name" value="PDH_N"/>
    <property type="match status" value="1"/>
</dbReference>
<evidence type="ECO:0000313" key="5">
    <source>
        <dbReference type="EMBL" id="CBA73560.1"/>
    </source>
</evidence>
<dbReference type="SUPFAM" id="SSF51735">
    <property type="entry name" value="NAD(P)-binding Rossmann-fold domains"/>
    <property type="match status" value="1"/>
</dbReference>
<dbReference type="Gene3D" id="1.10.3660.10">
    <property type="entry name" value="6-phosphogluconate dehydrogenase C-terminal like domain"/>
    <property type="match status" value="1"/>
</dbReference>
<comment type="pathway">
    <text evidence="2">Metabolic intermediate biosynthesis; prephenate biosynthesis; prephenate from chorismate: step 1/1.</text>
</comment>
<dbReference type="InterPro" id="IPR046826">
    <property type="entry name" value="PDH_N"/>
</dbReference>
<dbReference type="GO" id="GO:0046417">
    <property type="term" value="P:chorismate metabolic process"/>
    <property type="evidence" value="ECO:0007669"/>
    <property type="project" value="InterPro"/>
</dbReference>
<dbReference type="GO" id="GO:0006571">
    <property type="term" value="P:tyrosine biosynthetic process"/>
    <property type="evidence" value="ECO:0007669"/>
    <property type="project" value="UniProtKB-UniPathway"/>
</dbReference>
<dbReference type="GO" id="GO:0004665">
    <property type="term" value="F:prephenate dehydrogenase (NADP+) activity"/>
    <property type="evidence" value="ECO:0007669"/>
    <property type="project" value="InterPro"/>
</dbReference>
<dbReference type="Pfam" id="PF20463">
    <property type="entry name" value="PDH_C"/>
    <property type="match status" value="1"/>
</dbReference>
<dbReference type="NCBIfam" id="TIGR01799">
    <property type="entry name" value="CM_T"/>
    <property type="match status" value="1"/>
</dbReference>
<dbReference type="SMART" id="SM00830">
    <property type="entry name" value="CM_2"/>
    <property type="match status" value="1"/>
</dbReference>
<keyword evidence="2" id="KW-0963">Cytoplasm</keyword>
<dbReference type="InterPro" id="IPR008927">
    <property type="entry name" value="6-PGluconate_DH-like_C_sf"/>
</dbReference>
<dbReference type="Pfam" id="PF01817">
    <property type="entry name" value="CM_2"/>
    <property type="match status" value="1"/>
</dbReference>
<dbReference type="InterPro" id="IPR036291">
    <property type="entry name" value="NAD(P)-bd_dom_sf"/>
</dbReference>
<dbReference type="GO" id="GO:0008977">
    <property type="term" value="F:prephenate dehydrogenase (NAD+) activity"/>
    <property type="evidence" value="ECO:0007669"/>
    <property type="project" value="InterPro"/>
</dbReference>
<keyword evidence="2" id="KW-0827">Tyrosine biosynthesis</keyword>
<dbReference type="AlphaFoldDB" id="D2U025"/>
<dbReference type="Gene3D" id="3.40.50.720">
    <property type="entry name" value="NAD(P)-binding Rossmann-like Domain"/>
    <property type="match status" value="1"/>
</dbReference>
<accession>D2U025</accession>
<organism evidence="5">
    <name type="scientific">Arsenophonus nasoniae</name>
    <name type="common">son-killer infecting Nasonia vitripennis</name>
    <dbReference type="NCBI Taxonomy" id="638"/>
    <lineage>
        <taxon>Bacteria</taxon>
        <taxon>Pseudomonadati</taxon>
        <taxon>Pseudomonadota</taxon>
        <taxon>Gammaproteobacteria</taxon>
        <taxon>Enterobacterales</taxon>
        <taxon>Morganellaceae</taxon>
        <taxon>Arsenophonus</taxon>
    </lineage>
</organism>
<gene>
    <name evidence="5" type="primary">tyrA</name>
    <name evidence="5" type="ORF">ARN_18280</name>
</gene>
<dbReference type="PANTHER" id="PTHR21363:SF0">
    <property type="entry name" value="PREPHENATE DEHYDROGENASE [NADP(+)]"/>
    <property type="match status" value="1"/>
</dbReference>
<sequence>MMSAELLQLRQQIDEIDKSLLALLAKRMKLVSAVGEVKSRQGLPIYVPEREASMLEARRKEAEKIGIAPDLIEDILRRIMRESYQHENNQGFKKLNADLGPIIIVGGEGRMRKLFSQLFTLSGYEVYSLREQDWDIADKLLANAAVVMISVPIHSTIEVIHRLLKLSEDTLLMDISSIKQQPLEAMLSVHNGPVVGLHPMFGSDINSIAKQVIIYCEGRNPQAYQWLLEQLTVWGARLHKINATEHDKCMAFIQALRHFTTFAYGQYLSEQKVDLQQLLTLSSPIYRLELAMVGRLFAQDPQLYADIIMTSDENIDLIIKYYQSFGHSVSLLKDRDKKKFISQFERISHWFGQDAKQLMQESNALLQQANDISR</sequence>
<dbReference type="InterPro" id="IPR036263">
    <property type="entry name" value="Chorismate_II_sf"/>
</dbReference>
<dbReference type="GO" id="GO:0004106">
    <property type="term" value="F:chorismate mutase activity"/>
    <property type="evidence" value="ECO:0007669"/>
    <property type="project" value="InterPro"/>
</dbReference>
<dbReference type="NCBIfam" id="NF008400">
    <property type="entry name" value="PRK11199.1"/>
    <property type="match status" value="1"/>
</dbReference>
<dbReference type="InterPro" id="IPR036979">
    <property type="entry name" value="CM_dom_sf"/>
</dbReference>
<evidence type="ECO:0000256" key="1">
    <source>
        <dbReference type="ARBA" id="ARBA00023002"/>
    </source>
</evidence>
<dbReference type="InterPro" id="IPR050812">
    <property type="entry name" value="Preph/Arog_dehydrog"/>
</dbReference>
<evidence type="ECO:0000256" key="2">
    <source>
        <dbReference type="PIRNR" id="PIRNR001499"/>
    </source>
</evidence>
<dbReference type="SUPFAM" id="SSF48600">
    <property type="entry name" value="Chorismate mutase II"/>
    <property type="match status" value="1"/>
</dbReference>
<dbReference type="FunFam" id="1.20.59.10:FF:000001">
    <property type="entry name" value="T-protein"/>
    <property type="match status" value="1"/>
</dbReference>
<dbReference type="GO" id="GO:0070403">
    <property type="term" value="F:NAD+ binding"/>
    <property type="evidence" value="ECO:0007669"/>
    <property type="project" value="InterPro"/>
</dbReference>